<proteinExistence type="inferred from homology"/>
<evidence type="ECO:0000256" key="9">
    <source>
        <dbReference type="PROSITE-ProRule" id="PRU00782"/>
    </source>
</evidence>
<dbReference type="SUPFAM" id="SSF57997">
    <property type="entry name" value="Tropomyosin"/>
    <property type="match status" value="1"/>
</dbReference>
<feature type="coiled-coil region" evidence="10">
    <location>
        <begin position="1893"/>
        <end position="1948"/>
    </location>
</feature>
<dbReference type="GO" id="GO:0003774">
    <property type="term" value="F:cytoskeletal motor activity"/>
    <property type="evidence" value="ECO:0007669"/>
    <property type="project" value="UniProtKB-UniRule"/>
</dbReference>
<feature type="compositionally biased region" description="Low complexity" evidence="11">
    <location>
        <begin position="145"/>
        <end position="170"/>
    </location>
</feature>
<evidence type="ECO:0000313" key="16">
    <source>
        <dbReference type="Proteomes" id="UP000000763"/>
    </source>
</evidence>
<evidence type="ECO:0000256" key="2">
    <source>
        <dbReference type="ARBA" id="ARBA00022741"/>
    </source>
</evidence>
<dbReference type="PRINTS" id="PR00193">
    <property type="entry name" value="MYOSINHEAVY"/>
</dbReference>
<dbReference type="Gene3D" id="1.10.10.820">
    <property type="match status" value="1"/>
</dbReference>
<feature type="region of interest" description="Actin-binding" evidence="9">
    <location>
        <begin position="904"/>
        <end position="926"/>
    </location>
</feature>
<evidence type="ECO:0000256" key="4">
    <source>
        <dbReference type="ARBA" id="ARBA00022860"/>
    </source>
</evidence>
<evidence type="ECO:0000259" key="13">
    <source>
        <dbReference type="PROSITE" id="PS51456"/>
    </source>
</evidence>
<feature type="compositionally biased region" description="Polar residues" evidence="11">
    <location>
        <begin position="48"/>
        <end position="62"/>
    </location>
</feature>
<feature type="region of interest" description="Disordered" evidence="11">
    <location>
        <begin position="118"/>
        <end position="137"/>
    </location>
</feature>
<keyword evidence="1" id="KW-0677">Repeat</keyword>
<dbReference type="GO" id="GO:0016459">
    <property type="term" value="C:myosin complex"/>
    <property type="evidence" value="ECO:0007669"/>
    <property type="project" value="UniProtKB-KW"/>
</dbReference>
<evidence type="ECO:0000259" key="14">
    <source>
        <dbReference type="PROSITE" id="PS51844"/>
    </source>
</evidence>
<feature type="coiled-coil region" evidence="10">
    <location>
        <begin position="1320"/>
        <end position="1347"/>
    </location>
</feature>
<feature type="coiled-coil region" evidence="10">
    <location>
        <begin position="1774"/>
        <end position="1843"/>
    </location>
</feature>
<dbReference type="Gene3D" id="1.20.58.530">
    <property type="match status" value="2"/>
</dbReference>
<evidence type="ECO:0000256" key="7">
    <source>
        <dbReference type="ARBA" id="ARBA00023175"/>
    </source>
</evidence>
<evidence type="ECO:0000256" key="5">
    <source>
        <dbReference type="ARBA" id="ARBA00023054"/>
    </source>
</evidence>
<dbReference type="PANTHER" id="PTHR13140">
    <property type="entry name" value="MYOSIN"/>
    <property type="match status" value="1"/>
</dbReference>
<feature type="coiled-coil region" evidence="10">
    <location>
        <begin position="1152"/>
        <end position="1287"/>
    </location>
</feature>
<dbReference type="PROSITE" id="PS51456">
    <property type="entry name" value="MYOSIN_MOTOR"/>
    <property type="match status" value="1"/>
</dbReference>
<dbReference type="InterPro" id="IPR036961">
    <property type="entry name" value="Kinesin_motor_dom_sf"/>
</dbReference>
<evidence type="ECO:0000256" key="6">
    <source>
        <dbReference type="ARBA" id="ARBA00023123"/>
    </source>
</evidence>
<gene>
    <name evidence="15" type="primary">OJ1741_B01.17</name>
</gene>
<dbReference type="Pfam" id="PF00063">
    <property type="entry name" value="Myosin_head"/>
    <property type="match status" value="3"/>
</dbReference>
<feature type="domain" description="Myosin motor" evidence="13">
    <location>
        <begin position="388"/>
        <end position="1023"/>
    </location>
</feature>
<dbReference type="Gene3D" id="1.20.120.720">
    <property type="entry name" value="Myosin VI head, motor domain, U50 subdomain"/>
    <property type="match status" value="2"/>
</dbReference>
<protein>
    <submittedName>
        <fullName evidence="15">Myosin heavy chain</fullName>
    </submittedName>
</protein>
<dbReference type="PROSITE" id="PS50096">
    <property type="entry name" value="IQ"/>
    <property type="match status" value="3"/>
</dbReference>
<dbReference type="SMART" id="SM00242">
    <property type="entry name" value="MYSc"/>
    <property type="match status" value="1"/>
</dbReference>
<evidence type="ECO:0000256" key="11">
    <source>
        <dbReference type="SAM" id="MobiDB-lite"/>
    </source>
</evidence>
<keyword evidence="6 9" id="KW-0518">Myosin</keyword>
<comment type="similarity">
    <text evidence="9">Belongs to the TRAFAC class myosin-kinesin ATPase superfamily. Myosin family.</text>
</comment>
<evidence type="ECO:0000256" key="3">
    <source>
        <dbReference type="ARBA" id="ARBA00022840"/>
    </source>
</evidence>
<feature type="binding site" evidence="9">
    <location>
        <begin position="469"/>
        <end position="476"/>
    </location>
    <ligand>
        <name>ATP</name>
        <dbReference type="ChEBI" id="CHEBI:30616"/>
    </ligand>
</feature>
<dbReference type="Proteomes" id="UP000000763">
    <property type="component" value="Chromosome 5"/>
</dbReference>
<dbReference type="PROSITE" id="PS51844">
    <property type="entry name" value="SH3_LIKE"/>
    <property type="match status" value="1"/>
</dbReference>
<dbReference type="PROSITE" id="PS51126">
    <property type="entry name" value="DILUTE"/>
    <property type="match status" value="1"/>
</dbReference>
<evidence type="ECO:0000259" key="12">
    <source>
        <dbReference type="PROSITE" id="PS51126"/>
    </source>
</evidence>
<keyword evidence="5 10" id="KW-0175">Coiled coil</keyword>
<dbReference type="InterPro" id="IPR002710">
    <property type="entry name" value="Dilute_dom"/>
</dbReference>
<dbReference type="InterPro" id="IPR001609">
    <property type="entry name" value="Myosin_head_motor_dom-like"/>
</dbReference>
<keyword evidence="4" id="KW-0112">Calmodulin-binding</keyword>
<name>Q6L5H7_ORYSJ</name>
<feature type="region of interest" description="Disordered" evidence="11">
    <location>
        <begin position="31"/>
        <end position="93"/>
    </location>
</feature>
<dbReference type="SMART" id="SM00015">
    <property type="entry name" value="IQ"/>
    <property type="match status" value="4"/>
</dbReference>
<dbReference type="GO" id="GO:0003779">
    <property type="term" value="F:actin binding"/>
    <property type="evidence" value="ECO:0007669"/>
    <property type="project" value="UniProtKB-KW"/>
</dbReference>
<reference evidence="16" key="2">
    <citation type="journal article" date="2008" name="Nucleic Acids Res.">
        <title>The rice annotation project database (RAP-DB): 2008 update.</title>
        <authorList>
            <consortium name="The rice annotation project (RAP)"/>
        </authorList>
    </citation>
    <scope>GENOME REANNOTATION</scope>
    <source>
        <strain evidence="16">cv. Nipponbare</strain>
    </source>
</reference>
<feature type="region of interest" description="Disordered" evidence="11">
    <location>
        <begin position="145"/>
        <end position="217"/>
    </location>
</feature>
<dbReference type="GO" id="GO:0030048">
    <property type="term" value="P:actin filament-based movement"/>
    <property type="evidence" value="ECO:0007669"/>
    <property type="project" value="UniProtKB-ARBA"/>
</dbReference>
<dbReference type="PANTHER" id="PTHR13140:SF736">
    <property type="entry name" value="MYOSIN FAMILY PROTEIN WITH DIL DOMAIN"/>
    <property type="match status" value="1"/>
</dbReference>
<dbReference type="InterPro" id="IPR000048">
    <property type="entry name" value="IQ_motif_EF-hand-BS"/>
</dbReference>
<evidence type="ECO:0000313" key="15">
    <source>
        <dbReference type="EMBL" id="AAT39222.1"/>
    </source>
</evidence>
<sequence length="2426" mass="276467">MPIISLRFPCLVCGRGPWRPLQSTPHRTAATLADAPVVPPSRGPGARTQVTSYYGTEPQRQTGGSGRARRPGLRLPSSSLHARAAAPSGAKPSSLSLRVILGFSGENATAALDRWRRRGEQHPSLPHPTPRSAKNRWHSRLASLLPRPTSRSPPSSSSSSPSPSLSPTRPRCWHRAPPHALDRSKAWPRLPPPPPPTAADTDDGGAGGPILPPTPALVGDRCFPPPAVIARDTHGELSVLGLLAVWLLDDEMRGDANVSLFFRSVRCRYAPCGRALGLERNVRFLCSRSWGEFFVNDHFGSRGTDGRRVTRLVIAEAFDLWRPGSKAAATLKIVLGSHIWLEDKDLAWIDGEVFRIEGQKAHIRTTNGNMVVASISDIHPKDTEVHSDGIDDMIRLSYLHEPGVLNNLSVRYAKNIIYTYTGNILIAINPFQRLPHLAEPHTMEKYKGANFGNRQMMNERKSNSILVSGESGAGKTETTKMLMRYLAFLGGRSRTGGRTVEQQVLEFDKSGKISGAAIRTYLLERSRVCQINSPERNYHCFYFLCAAPSEEAIFRVVAAVLHLGNINFVKGREVDSSVIKDEKARFHLNAAAELLMCDHGKLENALIKRKINTPEGVITTTVDPNSATVSRDGLAKQIYSRLFDWLVSRLNASIGQDENSQYLIGVLDIYGFESFKTNSFEQLCINFTNEKLQQHFNQNVFKMEQEEYNREQIDWSYIEFVDNQDVLDLIEKYGWLRKTAKWEAPTVMYWLGFSNFIHLKFIHIKFTHINLMEGTTDRVPDPYVQKSGDDKPGGIVALLDEACMFPKCTHESFSQKLYEKFKNHKRFSKPKLSRTAFTIQHYAGEVTYQSDHFLDKNRDYVVVEHQELLNASTCSFVSGLFPSVQEENTKSSKSSIANRFKGQLHDLMETLSSTEPHYIRCIKPNNLLKPATFENANVLHQLRCSGVLEAIRISCAGYPTRKLFRDFLQRFRIIAPDFFKERNDEKVICQKILDKMGLQGYQIGRTKVFLRAGQMAELDARRTEVQNRAARAVQSRFRTHVAREQFLMLHNTSISFQSFVRAILACKLHLLLRKQAAALKIQKNVRCYFASKSFSELRSSAITLQTGLRAFGAYNEYIRRKQNKASTDIQCAWRIQVAKGKLRKLKMAARDTEALKVEKGKLEEHIEELSSRLCLEKKLRSDLENSKATEISKLQTTLHEMERRVEEARATQERESAKKVVEEALVLEREKIALLTKEVEELKVLLLKEQEEKNATNSAFSIAQERNDDLTKKVEVANENFKQLKDTLKRKTYFFLYVGYSFEESTKGLETSLMMERQQNEANRREVGEAQQRVEELLRLVADANGKSTSLQTTVQRLEQSLIEKEATWLTERQESETTNKLLIEAHGRNEELLNKIEVAENDISKFRDNIQRFEETATTLETSLLAEKQHSAAIMSQLAETKQGNEELQKKLADVNRTNDILQDSLKRFEENVTTRDALYLAERQEHDETKQSLSKSQERNWELLQKVDEAEKRINKLLENAQRLEKHATARESLLLKTKQSHDSTTKALVEAESRNRELTKSFEDSDRKINLLEDSVNRLEERIAEKDSLLEIERQENNATKDEVTNAQNKIMELVNESQQLQDIRKHLEDNIKRLEEDATTREALLISEKQTHEATKRTLTETQLRNEELINKIQDSDKHALQLELTIERLQENASTMEALLLREREQSNATMKAHSESQERNSQLLKKFEDVDKKIGLLQGAIQRLGEQTTKDTLLLSERKEKDELKKVLSETEYRNEELVIKIEEENKKVEHLQDTITMLKENIAVQAANLEAERQENDRIRKSLVEAQERNDELFKKVSDSEYRAQQLQDTVQKLQVDAISRLSSFVMERQESDAVRKALAESHGRNEDLIRRNDDLLSRNDDLIKKIEDSGQVVAELQAALERIEGKAANLEAENQILRQQAIATPPSTAKSQAAFSKINAFQQRSPENGHILNGNVAYAEKSLTGPAETRPSMVVNQGSILNLINQKDYESGDKMQRAHNEVYQHQQPQDDQQLLLQYITQHLGFSGSKPVAALLLYQCLLHWKSFETAKTSVFDSILQEINSAIELYSSSTYPAPCNMIRDIFMQPPGIQNHYIVIILTDIPLTSRLNMIREAWPIGYPTCQHFLLQLSFKTTRAAISTPHRRRFSYERIFQASQTSNSGLAYFSAQPVDGPSGLQQIDAKYPALLFKQQLVDLIEKVYGMISDKVKKELNPLLELCIQDPRTSHSNQAKASLSSASHLGQQSQLTHWLGIVKILNNCLHLLRANHVISLKPIRTWSEICDDVCPRTFVLFIRSTCVIISTPVQALSLQQLERIVGMYWDDMNGTNIISAETLRSRCQPLRRRQRMTCYLLSVKTKALRLYCTGEIEWFPLHRSFTGYVKKERLCVAWILHVIHVVD</sequence>
<reference evidence="16" key="1">
    <citation type="journal article" date="2005" name="Nature">
        <title>The map-based sequence of the rice genome.</title>
        <authorList>
            <consortium name="International rice genome sequencing project (IRGSP)"/>
            <person name="Matsumoto T."/>
            <person name="Wu J."/>
            <person name="Kanamori H."/>
            <person name="Katayose Y."/>
            <person name="Fujisawa M."/>
            <person name="Namiki N."/>
            <person name="Mizuno H."/>
            <person name="Yamamoto K."/>
            <person name="Antonio B.A."/>
            <person name="Baba T."/>
            <person name="Sakata K."/>
            <person name="Nagamura Y."/>
            <person name="Aoki H."/>
            <person name="Arikawa K."/>
            <person name="Arita K."/>
            <person name="Bito T."/>
            <person name="Chiden Y."/>
            <person name="Fujitsuka N."/>
            <person name="Fukunaka R."/>
            <person name="Hamada M."/>
            <person name="Harada C."/>
            <person name="Hayashi A."/>
            <person name="Hijishita S."/>
            <person name="Honda M."/>
            <person name="Hosokawa S."/>
            <person name="Ichikawa Y."/>
            <person name="Idonuma A."/>
            <person name="Iijima M."/>
            <person name="Ikeda M."/>
            <person name="Ikeno M."/>
            <person name="Ito K."/>
            <person name="Ito S."/>
            <person name="Ito T."/>
            <person name="Ito Y."/>
            <person name="Ito Y."/>
            <person name="Iwabuchi A."/>
            <person name="Kamiya K."/>
            <person name="Karasawa W."/>
            <person name="Kurita K."/>
            <person name="Katagiri S."/>
            <person name="Kikuta A."/>
            <person name="Kobayashi H."/>
            <person name="Kobayashi N."/>
            <person name="Machita K."/>
            <person name="Maehara T."/>
            <person name="Masukawa M."/>
            <person name="Mizubayashi T."/>
            <person name="Mukai Y."/>
            <person name="Nagasaki H."/>
            <person name="Nagata Y."/>
            <person name="Naito S."/>
            <person name="Nakashima M."/>
            <person name="Nakama Y."/>
            <person name="Nakamichi Y."/>
            <person name="Nakamura M."/>
            <person name="Meguro A."/>
            <person name="Negishi M."/>
            <person name="Ohta I."/>
            <person name="Ohta T."/>
            <person name="Okamoto M."/>
            <person name="Ono N."/>
            <person name="Saji S."/>
            <person name="Sakaguchi M."/>
            <person name="Sakai K."/>
            <person name="Shibata M."/>
            <person name="Shimokawa T."/>
            <person name="Song J."/>
            <person name="Takazaki Y."/>
            <person name="Terasawa K."/>
            <person name="Tsugane M."/>
            <person name="Tsuji K."/>
            <person name="Ueda S."/>
            <person name="Waki K."/>
            <person name="Yamagata H."/>
            <person name="Yamamoto M."/>
            <person name="Yamamoto S."/>
            <person name="Yamane H."/>
            <person name="Yoshiki S."/>
            <person name="Yoshihara R."/>
            <person name="Yukawa K."/>
            <person name="Zhong H."/>
            <person name="Yano M."/>
            <person name="Yuan Q."/>
            <person name="Ouyang S."/>
            <person name="Liu J."/>
            <person name="Jones K.M."/>
            <person name="Gansberger K."/>
            <person name="Moffat K."/>
            <person name="Hill J."/>
            <person name="Bera J."/>
            <person name="Fadrosh D."/>
            <person name="Jin S."/>
            <person name="Johri S."/>
            <person name="Kim M."/>
            <person name="Overton L."/>
            <person name="Reardon M."/>
            <person name="Tsitrin T."/>
            <person name="Vuong H."/>
            <person name="Weaver B."/>
            <person name="Ciecko A."/>
            <person name="Tallon L."/>
            <person name="Jackson J."/>
            <person name="Pai G."/>
            <person name="Aken S.V."/>
            <person name="Utterback T."/>
            <person name="Reidmuller S."/>
            <person name="Feldblyum T."/>
            <person name="Hsiao J."/>
            <person name="Zismann V."/>
            <person name="Iobst S."/>
            <person name="de Vazeille A.R."/>
            <person name="Buell C.R."/>
            <person name="Ying K."/>
            <person name="Li Y."/>
            <person name="Lu T."/>
            <person name="Huang Y."/>
            <person name="Zhao Q."/>
            <person name="Feng Q."/>
            <person name="Zhang L."/>
            <person name="Zhu J."/>
            <person name="Weng Q."/>
            <person name="Mu J."/>
            <person name="Lu Y."/>
            <person name="Fan D."/>
            <person name="Liu Y."/>
            <person name="Guan J."/>
            <person name="Zhang Y."/>
            <person name="Yu S."/>
            <person name="Liu X."/>
            <person name="Zhang Y."/>
            <person name="Hong G."/>
            <person name="Han B."/>
            <person name="Choisne N."/>
            <person name="Demange N."/>
            <person name="Orjeda G."/>
            <person name="Samain S."/>
            <person name="Cattolico L."/>
            <person name="Pelletier E."/>
            <person name="Couloux A."/>
            <person name="Segurens B."/>
            <person name="Wincker P."/>
            <person name="D'Hont A."/>
            <person name="Scarpelli C."/>
            <person name="Weissenbach J."/>
            <person name="Salanoubat M."/>
            <person name="Quetier F."/>
            <person name="Yu Y."/>
            <person name="Kim H.R."/>
            <person name="Rambo T."/>
            <person name="Currie J."/>
            <person name="Collura K."/>
            <person name="Luo M."/>
            <person name="Yang T."/>
            <person name="Ammiraju J.S.S."/>
            <person name="Engler F."/>
            <person name="Soderlund C."/>
            <person name="Wing R.A."/>
            <person name="Palmer L.E."/>
            <person name="de la Bastide M."/>
            <person name="Spiegel L."/>
            <person name="Nascimento L."/>
            <person name="Zutavern T."/>
            <person name="O'Shaughnessy A."/>
            <person name="Dike S."/>
            <person name="Dedhia N."/>
            <person name="Preston R."/>
            <person name="Balija V."/>
            <person name="McCombie W.R."/>
            <person name="Chow T."/>
            <person name="Chen H."/>
            <person name="Chung M."/>
            <person name="Chen C."/>
            <person name="Shaw J."/>
            <person name="Wu H."/>
            <person name="Hsiao K."/>
            <person name="Chao Y."/>
            <person name="Chu M."/>
            <person name="Cheng C."/>
            <person name="Hour A."/>
            <person name="Lee P."/>
            <person name="Lin S."/>
            <person name="Lin Y."/>
            <person name="Liou J."/>
            <person name="Liu S."/>
            <person name="Hsing Y."/>
            <person name="Raghuvanshi S."/>
            <person name="Mohanty A."/>
            <person name="Bharti A.K."/>
            <person name="Gaur A."/>
            <person name="Gupta V."/>
            <person name="Kumar D."/>
            <person name="Ravi V."/>
            <person name="Vij S."/>
            <person name="Kapur A."/>
            <person name="Khurana P."/>
            <person name="Khurana P."/>
            <person name="Khurana J.P."/>
            <person name="Tyagi A.K."/>
            <person name="Gaikwad K."/>
            <person name="Singh A."/>
            <person name="Dalal V."/>
            <person name="Srivastava S."/>
            <person name="Dixit A."/>
            <person name="Pal A.K."/>
            <person name="Ghazi I.A."/>
            <person name="Yadav M."/>
            <person name="Pandit A."/>
            <person name="Bhargava A."/>
            <person name="Sureshbabu K."/>
            <person name="Batra K."/>
            <person name="Sharma T.R."/>
            <person name="Mohapatra T."/>
            <person name="Singh N.K."/>
            <person name="Messing J."/>
            <person name="Nelson A.B."/>
            <person name="Fuks G."/>
            <person name="Kavchok S."/>
            <person name="Keizer G."/>
            <person name="Linton E."/>
            <person name="Llaca V."/>
            <person name="Song R."/>
            <person name="Tanyolac B."/>
            <person name="Young S."/>
            <person name="Ho-Il K."/>
            <person name="Hahn J.H."/>
            <person name="Sangsakoo G."/>
            <person name="Vanavichit A."/>
            <person name="de Mattos Luiz.A.T."/>
            <person name="Zimmer P.D."/>
            <person name="Malone G."/>
            <person name="Dellagostin O."/>
            <person name="de Oliveira A.C."/>
            <person name="Bevan M."/>
            <person name="Bancroft I."/>
            <person name="Minx P."/>
            <person name="Cordum H."/>
            <person name="Wilson R."/>
            <person name="Cheng Z."/>
            <person name="Jin W."/>
            <person name="Jiang J."/>
            <person name="Leong S.A."/>
            <person name="Iwama H."/>
            <person name="Gojobori T."/>
            <person name="Itoh T."/>
            <person name="Niimura Y."/>
            <person name="Fujii Y."/>
            <person name="Habara T."/>
            <person name="Sakai H."/>
            <person name="Sato Y."/>
            <person name="Wilson G."/>
            <person name="Kumar K."/>
            <person name="McCouch S."/>
            <person name="Juretic N."/>
            <person name="Hoen D."/>
            <person name="Wright S."/>
            <person name="Bruskiewich R."/>
            <person name="Bureau T."/>
            <person name="Miyao A."/>
            <person name="Hirochika H."/>
            <person name="Nishikawa T."/>
            <person name="Kadowaki K."/>
            <person name="Sugiura M."/>
            <person name="Burr B."/>
            <person name="Sasaki T."/>
        </authorList>
    </citation>
    <scope>NUCLEOTIDE SEQUENCE [LARGE SCALE GENOMIC DNA]</scope>
    <source>
        <strain evidence="16">cv. Nipponbare</strain>
    </source>
</reference>
<dbReference type="InterPro" id="IPR027417">
    <property type="entry name" value="P-loop_NTPase"/>
</dbReference>
<dbReference type="GO" id="GO:0005516">
    <property type="term" value="F:calmodulin binding"/>
    <property type="evidence" value="ECO:0007669"/>
    <property type="project" value="UniProtKB-KW"/>
</dbReference>
<dbReference type="GO" id="GO:0005524">
    <property type="term" value="F:ATP binding"/>
    <property type="evidence" value="ECO:0007669"/>
    <property type="project" value="UniProtKB-UniRule"/>
</dbReference>
<keyword evidence="7 9" id="KW-0505">Motor protein</keyword>
<feature type="domain" description="Dilute" evidence="12">
    <location>
        <begin position="2201"/>
        <end position="2426"/>
    </location>
</feature>
<evidence type="ECO:0000256" key="10">
    <source>
        <dbReference type="SAM" id="Coils"/>
    </source>
</evidence>
<keyword evidence="2 9" id="KW-0547">Nucleotide-binding</keyword>
<dbReference type="Gene3D" id="1.20.5.190">
    <property type="match status" value="2"/>
</dbReference>
<evidence type="ECO:0000256" key="1">
    <source>
        <dbReference type="ARBA" id="ARBA00022737"/>
    </source>
</evidence>
<feature type="domain" description="Myosin N-terminal SH3-like" evidence="14">
    <location>
        <begin position="334"/>
        <end position="383"/>
    </location>
</feature>
<evidence type="ECO:0000256" key="8">
    <source>
        <dbReference type="ARBA" id="ARBA00023203"/>
    </source>
</evidence>
<keyword evidence="8 9" id="KW-0009">Actin-binding</keyword>
<dbReference type="SUPFAM" id="SSF52540">
    <property type="entry name" value="P-loop containing nucleoside triphosphate hydrolases"/>
    <property type="match status" value="1"/>
</dbReference>
<keyword evidence="3 9" id="KW-0067">ATP-binding</keyword>
<dbReference type="EMBL" id="AC097112">
    <property type="protein sequence ID" value="AAT39222.1"/>
    <property type="molecule type" value="Genomic_DNA"/>
</dbReference>
<dbReference type="InterPro" id="IPR004009">
    <property type="entry name" value="SH3_Myosin"/>
</dbReference>
<dbReference type="Gene3D" id="3.40.850.10">
    <property type="entry name" value="Kinesin motor domain"/>
    <property type="match status" value="4"/>
</dbReference>
<dbReference type="Gene3D" id="3.30.70.1590">
    <property type="match status" value="1"/>
</dbReference>
<accession>Q6L5H7</accession>
<dbReference type="Pfam" id="PF02736">
    <property type="entry name" value="Myosin_N"/>
    <property type="match status" value="1"/>
</dbReference>
<feature type="coiled-coil region" evidence="10">
    <location>
        <begin position="1383"/>
        <end position="1711"/>
    </location>
</feature>
<organism evidence="15 16">
    <name type="scientific">Oryza sativa subsp. japonica</name>
    <name type="common">Rice</name>
    <dbReference type="NCBI Taxonomy" id="39947"/>
    <lineage>
        <taxon>Eukaryota</taxon>
        <taxon>Viridiplantae</taxon>
        <taxon>Streptophyta</taxon>
        <taxon>Embryophyta</taxon>
        <taxon>Tracheophyta</taxon>
        <taxon>Spermatophyta</taxon>
        <taxon>Magnoliopsida</taxon>
        <taxon>Liliopsida</taxon>
        <taxon>Poales</taxon>
        <taxon>Poaceae</taxon>
        <taxon>BOP clade</taxon>
        <taxon>Oryzoideae</taxon>
        <taxon>Oryzeae</taxon>
        <taxon>Oryzinae</taxon>
        <taxon>Oryza</taxon>
        <taxon>Oryza sativa</taxon>
    </lineage>
</organism>